<feature type="region of interest" description="Disordered" evidence="1">
    <location>
        <begin position="284"/>
        <end position="459"/>
    </location>
</feature>
<gene>
    <name evidence="2" type="ORF">HII31_00305</name>
</gene>
<dbReference type="OrthoDB" id="3645765at2759"/>
<feature type="compositionally biased region" description="Polar residues" evidence="1">
    <location>
        <begin position="390"/>
        <end position="405"/>
    </location>
</feature>
<keyword evidence="3" id="KW-1185">Reference proteome</keyword>
<organism evidence="2 3">
    <name type="scientific">Pseudocercospora fuligena</name>
    <dbReference type="NCBI Taxonomy" id="685502"/>
    <lineage>
        <taxon>Eukaryota</taxon>
        <taxon>Fungi</taxon>
        <taxon>Dikarya</taxon>
        <taxon>Ascomycota</taxon>
        <taxon>Pezizomycotina</taxon>
        <taxon>Dothideomycetes</taxon>
        <taxon>Dothideomycetidae</taxon>
        <taxon>Mycosphaerellales</taxon>
        <taxon>Mycosphaerellaceae</taxon>
        <taxon>Pseudocercospora</taxon>
    </lineage>
</organism>
<name>A0A8H6RWS3_9PEZI</name>
<dbReference type="Proteomes" id="UP000660729">
    <property type="component" value="Unassembled WGS sequence"/>
</dbReference>
<sequence>SKKNGQLRHNSTTGLAAARPPSPLALASILGSRELVHSPNFRMCFQGWAHHACGHTKAFESTCAYADDLDVNFWLKVACPWYSSISRQLDFKCGKHKYYCAKGEDGEYLGKVHLKREKAEEKYNELHDQIYNHWPGILRTKFEEHKERGGTREQYMAHPNVKKIQEIMTNLDSEKNEARRDIEKCDYIINETKKFYQLYGNQSIMSTPTHTGMPMAAAFSLGAESQAIAGASMPQMTSAANTLYQAGLAKPQADSGGMGGGYYAQPQVGGMQYSNTLGPSPQRLGGLFNPAMANMASGTPQNYSQVPSHPPQPQIPPPKKRGRGKRKAEEESPKKEAEGVRRSTRVRGKQINYAEELTDVSRSPSPEKSDASAFTPSKSDASASPAKSKNAQQPMSRTRNLQQGLHSRGSPSLLDKIGEWKRQDSSFTTPSPPKRSFSQHDSQMPSRRPGSPLKNENLRNGYLDTPETIAMPQGQYWPAQMPGNTQGQAHAGAQSGIYPAYQDSVPQQNWVVDRNGSNPMLSAALAIGGMLQPRPQQEWQQQFQAEMPGYDYQRMHQALHTSSQARLLAPAPQYPTQQIRTGPPMKRTVSAPSEGSPAKRTRLSFPGNSDSALLEAQVSHFTTPPPEQNVAPSAPMLVPIPAVPSSEETHPELSSDIDWNLYSGDGSY</sequence>
<feature type="compositionally biased region" description="Pro residues" evidence="1">
    <location>
        <begin position="308"/>
        <end position="317"/>
    </location>
</feature>
<dbReference type="AlphaFoldDB" id="A0A8H6RWS3"/>
<proteinExistence type="predicted"/>
<feature type="compositionally biased region" description="Polar residues" evidence="1">
    <location>
        <begin position="296"/>
        <end position="307"/>
    </location>
</feature>
<evidence type="ECO:0000313" key="2">
    <source>
        <dbReference type="EMBL" id="KAF7198566.1"/>
    </source>
</evidence>
<accession>A0A8H6RWS3</accession>
<feature type="compositionally biased region" description="Basic and acidic residues" evidence="1">
    <location>
        <begin position="327"/>
        <end position="341"/>
    </location>
</feature>
<feature type="region of interest" description="Disordered" evidence="1">
    <location>
        <begin position="575"/>
        <end position="604"/>
    </location>
</feature>
<evidence type="ECO:0000313" key="3">
    <source>
        <dbReference type="Proteomes" id="UP000660729"/>
    </source>
</evidence>
<feature type="region of interest" description="Disordered" evidence="1">
    <location>
        <begin position="622"/>
        <end position="668"/>
    </location>
</feature>
<protein>
    <submittedName>
        <fullName evidence="2">Uncharacterized protein</fullName>
    </submittedName>
</protein>
<reference evidence="2" key="1">
    <citation type="submission" date="2020-04" db="EMBL/GenBank/DDBJ databases">
        <title>Draft genome resource of the tomato pathogen Pseudocercospora fuligena.</title>
        <authorList>
            <person name="Zaccaron A."/>
        </authorList>
    </citation>
    <scope>NUCLEOTIDE SEQUENCE</scope>
    <source>
        <strain evidence="2">PF001</strain>
    </source>
</reference>
<evidence type="ECO:0000256" key="1">
    <source>
        <dbReference type="SAM" id="MobiDB-lite"/>
    </source>
</evidence>
<feature type="non-terminal residue" evidence="2">
    <location>
        <position position="668"/>
    </location>
</feature>
<dbReference type="EMBL" id="JABCIY010000001">
    <property type="protein sequence ID" value="KAF7198566.1"/>
    <property type="molecule type" value="Genomic_DNA"/>
</dbReference>
<comment type="caution">
    <text evidence="2">The sequence shown here is derived from an EMBL/GenBank/DDBJ whole genome shotgun (WGS) entry which is preliminary data.</text>
</comment>
<feature type="non-terminal residue" evidence="2">
    <location>
        <position position="1"/>
    </location>
</feature>
<feature type="compositionally biased region" description="Low complexity" evidence="1">
    <location>
        <begin position="376"/>
        <end position="389"/>
    </location>
</feature>